<dbReference type="AlphaFoldDB" id="A0AAQ3X3E5"/>
<dbReference type="EMBL" id="CP144750">
    <property type="protein sequence ID" value="WVZ82900.1"/>
    <property type="molecule type" value="Genomic_DNA"/>
</dbReference>
<feature type="region of interest" description="Disordered" evidence="1">
    <location>
        <begin position="204"/>
        <end position="230"/>
    </location>
</feature>
<name>A0AAQ3X3E5_PASNO</name>
<dbReference type="InterPro" id="IPR005174">
    <property type="entry name" value="KIB1-4_b-propeller"/>
</dbReference>
<proteinExistence type="predicted"/>
<protein>
    <recommendedName>
        <fullName evidence="2">KIB1-4 beta-propeller domain-containing protein</fullName>
    </recommendedName>
</protein>
<accession>A0AAQ3X3E5</accession>
<keyword evidence="4" id="KW-1185">Reference proteome</keyword>
<evidence type="ECO:0000256" key="1">
    <source>
        <dbReference type="SAM" id="MobiDB-lite"/>
    </source>
</evidence>
<feature type="compositionally biased region" description="Low complexity" evidence="1">
    <location>
        <begin position="213"/>
        <end position="225"/>
    </location>
</feature>
<sequence length="493" mass="54335">MRLIESLPSCKALAKCPMPRPQQQPLLCAGLKGGRISQKVCSSPSFRYWAPSLSSLPSPAHVALGVPPSPHTHPNQCCTLLPPLLVQPHISFRAPHLPSKSDDGHKLRTCQVLDLANSKRNLCCQIPQETFRKLCFAGSSYGQLICGGGSSCLVVDVFTGAKLSPPQLPIVGDTYFYSGMLTSLLASHGIEEQTQEQLLIEEPEDQEPDPQQEDQQQAADFAPEETNPSEKARIKSAVPLQNSHLLICAASNLHSLEHSLLDWPVGSDSWSELQVDDARIDQIVEFKGQFIAMDGYYRLYTLSLLGLLKIATVWWDGMKECPFLRPWIVVCGDMLLMVDHYITLSFDGAPVIYKAYDLDMSSVPAVWVEVKKLESYSLFIGSDVRSPAFSCASPGRWAGRSNCLYYGHSALTLCSRGTALLGVPKHPWRTALSSYPSKSTLYALFPPLLLQPDVPFCSPRPFLDIASDAIARKRPCYDVVVPKRPCYVSDLAS</sequence>
<gene>
    <name evidence="3" type="ORF">U9M48_030107</name>
</gene>
<dbReference type="PANTHER" id="PTHR33800">
    <property type="entry name" value="OS06G0113600 PROTEIN"/>
    <property type="match status" value="1"/>
</dbReference>
<evidence type="ECO:0000313" key="3">
    <source>
        <dbReference type="EMBL" id="WVZ82900.1"/>
    </source>
</evidence>
<evidence type="ECO:0000313" key="4">
    <source>
        <dbReference type="Proteomes" id="UP001341281"/>
    </source>
</evidence>
<dbReference type="Pfam" id="PF03478">
    <property type="entry name" value="Beta-prop_KIB1-4"/>
    <property type="match status" value="1"/>
</dbReference>
<dbReference type="PANTHER" id="PTHR33800:SF16">
    <property type="entry name" value="F-BOX DOMAIN-CONTAINING PROTEIN"/>
    <property type="match status" value="1"/>
</dbReference>
<feature type="domain" description="KIB1-4 beta-propeller" evidence="2">
    <location>
        <begin position="122"/>
        <end position="406"/>
    </location>
</feature>
<reference evidence="3 4" key="1">
    <citation type="submission" date="2024-02" db="EMBL/GenBank/DDBJ databases">
        <title>High-quality chromosome-scale genome assembly of Pensacola bahiagrass (Paspalum notatum Flugge var. saurae).</title>
        <authorList>
            <person name="Vega J.M."/>
            <person name="Podio M."/>
            <person name="Orjuela J."/>
            <person name="Siena L.A."/>
            <person name="Pessino S.C."/>
            <person name="Combes M.C."/>
            <person name="Mariac C."/>
            <person name="Albertini E."/>
            <person name="Pupilli F."/>
            <person name="Ortiz J.P.A."/>
            <person name="Leblanc O."/>
        </authorList>
    </citation>
    <scope>NUCLEOTIDE SEQUENCE [LARGE SCALE GENOMIC DNA]</scope>
    <source>
        <strain evidence="3">R1</strain>
        <tissue evidence="3">Leaf</tissue>
    </source>
</reference>
<dbReference type="Proteomes" id="UP001341281">
    <property type="component" value="Chromosome 06"/>
</dbReference>
<organism evidence="3 4">
    <name type="scientific">Paspalum notatum var. saurae</name>
    <dbReference type="NCBI Taxonomy" id="547442"/>
    <lineage>
        <taxon>Eukaryota</taxon>
        <taxon>Viridiplantae</taxon>
        <taxon>Streptophyta</taxon>
        <taxon>Embryophyta</taxon>
        <taxon>Tracheophyta</taxon>
        <taxon>Spermatophyta</taxon>
        <taxon>Magnoliopsida</taxon>
        <taxon>Liliopsida</taxon>
        <taxon>Poales</taxon>
        <taxon>Poaceae</taxon>
        <taxon>PACMAD clade</taxon>
        <taxon>Panicoideae</taxon>
        <taxon>Andropogonodae</taxon>
        <taxon>Paspaleae</taxon>
        <taxon>Paspalinae</taxon>
        <taxon>Paspalum</taxon>
    </lineage>
</organism>
<evidence type="ECO:0000259" key="2">
    <source>
        <dbReference type="Pfam" id="PF03478"/>
    </source>
</evidence>